<organism evidence="2 3">
    <name type="scientific">Phyllosticta citriasiana</name>
    <dbReference type="NCBI Taxonomy" id="595635"/>
    <lineage>
        <taxon>Eukaryota</taxon>
        <taxon>Fungi</taxon>
        <taxon>Dikarya</taxon>
        <taxon>Ascomycota</taxon>
        <taxon>Pezizomycotina</taxon>
        <taxon>Dothideomycetes</taxon>
        <taxon>Dothideomycetes incertae sedis</taxon>
        <taxon>Botryosphaeriales</taxon>
        <taxon>Phyllostictaceae</taxon>
        <taxon>Phyllosticta</taxon>
    </lineage>
</organism>
<evidence type="ECO:0008006" key="4">
    <source>
        <dbReference type="Google" id="ProtNLM"/>
    </source>
</evidence>
<dbReference type="PANTHER" id="PTHR47843">
    <property type="entry name" value="BTB DOMAIN-CONTAINING PROTEIN-RELATED"/>
    <property type="match status" value="1"/>
</dbReference>
<dbReference type="Proteomes" id="UP001363622">
    <property type="component" value="Unassembled WGS sequence"/>
</dbReference>
<accession>A0ABR1KKL9</accession>
<keyword evidence="3" id="KW-1185">Reference proteome</keyword>
<evidence type="ECO:0000313" key="3">
    <source>
        <dbReference type="Proteomes" id="UP001363622"/>
    </source>
</evidence>
<reference evidence="2 3" key="1">
    <citation type="submission" date="2024-04" db="EMBL/GenBank/DDBJ databases">
        <title>Phyllosticta paracitricarpa is synonymous to the EU quarantine fungus P. citricarpa based on phylogenomic analyses.</title>
        <authorList>
            <consortium name="Lawrence Berkeley National Laboratory"/>
            <person name="Van Ingen-Buijs V.A."/>
            <person name="Van Westerhoven A.C."/>
            <person name="Haridas S."/>
            <person name="Skiadas P."/>
            <person name="Martin F."/>
            <person name="Groenewald J.Z."/>
            <person name="Crous P.W."/>
            <person name="Seidl M.F."/>
        </authorList>
    </citation>
    <scope>NUCLEOTIDE SEQUENCE [LARGE SCALE GENOMIC DNA]</scope>
    <source>
        <strain evidence="2 3">CBS 123371</strain>
    </source>
</reference>
<feature type="region of interest" description="Disordered" evidence="1">
    <location>
        <begin position="1"/>
        <end position="27"/>
    </location>
</feature>
<dbReference type="InterPro" id="IPR011333">
    <property type="entry name" value="SKP1/BTB/POZ_sf"/>
</dbReference>
<dbReference type="EMBL" id="JBBPHU010000006">
    <property type="protein sequence ID" value="KAK7516430.1"/>
    <property type="molecule type" value="Genomic_DNA"/>
</dbReference>
<dbReference type="PANTHER" id="PTHR47843:SF5">
    <property type="entry name" value="BTB_POZ DOMAIN PROTEIN"/>
    <property type="match status" value="1"/>
</dbReference>
<protein>
    <recommendedName>
        <fullName evidence="4">BTB domain-containing protein</fullName>
    </recommendedName>
</protein>
<dbReference type="SUPFAM" id="SSF54695">
    <property type="entry name" value="POZ domain"/>
    <property type="match status" value="1"/>
</dbReference>
<feature type="compositionally biased region" description="Low complexity" evidence="1">
    <location>
        <begin position="18"/>
        <end position="27"/>
    </location>
</feature>
<name>A0ABR1KKL9_9PEZI</name>
<comment type="caution">
    <text evidence="2">The sequence shown here is derived from an EMBL/GenBank/DDBJ whole genome shotgun (WGS) entry which is preliminary data.</text>
</comment>
<dbReference type="Gene3D" id="3.30.710.10">
    <property type="entry name" value="Potassium Channel Kv1.1, Chain A"/>
    <property type="match status" value="1"/>
</dbReference>
<sequence>MEDEPTTKRAKLTKDDSPSSTKPSTDDAAALKLAEKIQLDIPSKIEKQKHHRDHQLLSNRFRSQMKQSPKRVIEISYEDTEAVLYMIQWMYTSKHEAPAGQKALPLHIRLYSAADFYQVRMLKREMIGSVTHDVCPKQPGLPEAIDLIFSSTPESDRGLRDAVVAFCANNYAYCARYPEFDDIQVVDFWRELCLETKDDLYDKNDALDNFDAKRYDAVMLRTFREFRCKECRIAFMIPEGMSEPENCVSYYEDDV</sequence>
<evidence type="ECO:0000256" key="1">
    <source>
        <dbReference type="SAM" id="MobiDB-lite"/>
    </source>
</evidence>
<proteinExistence type="predicted"/>
<evidence type="ECO:0000313" key="2">
    <source>
        <dbReference type="EMBL" id="KAK7516430.1"/>
    </source>
</evidence>
<gene>
    <name evidence="2" type="ORF">IWZ03DRAFT_440899</name>
</gene>
<dbReference type="CDD" id="cd18186">
    <property type="entry name" value="BTB_POZ_ZBTB_KLHL-like"/>
    <property type="match status" value="1"/>
</dbReference>